<reference evidence="1" key="1">
    <citation type="submission" date="2024-08" db="EMBL/GenBank/DDBJ databases">
        <authorList>
            <person name="Yu S.T."/>
        </authorList>
    </citation>
    <scope>NUCLEOTIDE SEQUENCE</scope>
    <source>
        <strain evidence="1">R33</strain>
    </source>
</reference>
<organism evidence="1">
    <name type="scientific">Streptomyces sp. R33</name>
    <dbReference type="NCBI Taxonomy" id="3238629"/>
    <lineage>
        <taxon>Bacteria</taxon>
        <taxon>Bacillati</taxon>
        <taxon>Actinomycetota</taxon>
        <taxon>Actinomycetes</taxon>
        <taxon>Kitasatosporales</taxon>
        <taxon>Streptomycetaceae</taxon>
        <taxon>Streptomyces</taxon>
    </lineage>
</organism>
<sequence>MVEAMEEVISMRPSSAAATDRSSRLATCTALRCARAAVRTARWQSGGVRGAVMGRIATIGVYGFTAGAFLEKLAGGGVGLLLDLRQRRGVRGPEYSWANSVRLQRALAAEDIGYRHVKELAPTTELRHLQYREDDRQGVGKRNRVALAPEYIQRYTLEILDPFDLGALVAELPSGSATALFCVERDPEACHRSLVAERLRAEHGLPVTDIRPS</sequence>
<evidence type="ECO:0000313" key="1">
    <source>
        <dbReference type="EMBL" id="XDV68348.1"/>
    </source>
</evidence>
<protein>
    <submittedName>
        <fullName evidence="1">DUF488 domain-containing protein</fullName>
    </submittedName>
</protein>
<proteinExistence type="predicted"/>
<dbReference type="RefSeq" id="WP_369779879.1">
    <property type="nucleotide sequence ID" value="NZ_CP165727.1"/>
</dbReference>
<dbReference type="PANTHER" id="PTHR39337">
    <property type="entry name" value="BLR5642 PROTEIN"/>
    <property type="match status" value="1"/>
</dbReference>
<dbReference type="Pfam" id="PF04343">
    <property type="entry name" value="DUF488"/>
    <property type="match status" value="1"/>
</dbReference>
<dbReference type="EMBL" id="CP165727">
    <property type="protein sequence ID" value="XDV68348.1"/>
    <property type="molecule type" value="Genomic_DNA"/>
</dbReference>
<accession>A0AB39YGJ1</accession>
<dbReference type="InterPro" id="IPR007438">
    <property type="entry name" value="DUF488"/>
</dbReference>
<gene>
    <name evidence="1" type="ORF">AB5J51_38220</name>
</gene>
<dbReference type="PANTHER" id="PTHR39337:SF1">
    <property type="entry name" value="BLR5642 PROTEIN"/>
    <property type="match status" value="1"/>
</dbReference>
<dbReference type="AlphaFoldDB" id="A0AB39YGJ1"/>
<name>A0AB39YGJ1_9ACTN</name>